<dbReference type="SMART" id="SM00320">
    <property type="entry name" value="WD40"/>
    <property type="match status" value="3"/>
</dbReference>
<feature type="domain" description="BEACH-type PH" evidence="6">
    <location>
        <begin position="1264"/>
        <end position="1386"/>
    </location>
</feature>
<accession>A0A165SX82</accession>
<dbReference type="InterPro" id="IPR036372">
    <property type="entry name" value="BEACH_dom_sf"/>
</dbReference>
<dbReference type="InterPro" id="IPR011993">
    <property type="entry name" value="PH-like_dom_sf"/>
</dbReference>
<dbReference type="InterPro" id="IPR036322">
    <property type="entry name" value="WD40_repeat_dom_sf"/>
</dbReference>
<dbReference type="InterPro" id="IPR051944">
    <property type="entry name" value="BEACH_domain_protein"/>
</dbReference>
<organism evidence="7 8">
    <name type="scientific">Neolentinus lepideus HHB14362 ss-1</name>
    <dbReference type="NCBI Taxonomy" id="1314782"/>
    <lineage>
        <taxon>Eukaryota</taxon>
        <taxon>Fungi</taxon>
        <taxon>Dikarya</taxon>
        <taxon>Basidiomycota</taxon>
        <taxon>Agaricomycotina</taxon>
        <taxon>Agaricomycetes</taxon>
        <taxon>Gloeophyllales</taxon>
        <taxon>Gloeophyllaceae</taxon>
        <taxon>Neolentinus</taxon>
    </lineage>
</organism>
<dbReference type="InterPro" id="IPR013320">
    <property type="entry name" value="ConA-like_dom_sf"/>
</dbReference>
<dbReference type="Gene3D" id="2.130.10.10">
    <property type="entry name" value="YVTN repeat-like/Quinoprotein amine dehydrogenase"/>
    <property type="match status" value="1"/>
</dbReference>
<dbReference type="Gene3D" id="1.10.1540.10">
    <property type="entry name" value="BEACH domain"/>
    <property type="match status" value="1"/>
</dbReference>
<sequence>MLRTLLTPLVARFDLSPRLEPTTPKTPVFGEEDDLAPEDFARDVLIELMRNGVDKLKVAEDARSRIEILSEIHRVMLEDTCTKDVFREMDGFLVVMSVLSTVLVVQEGPVKEPEEQIVKNISEGTRLIFTILSEAIYEHSENYTYFERTVGYDTFCQAVQPLVLDSRTVDWALGLLLSLSLHNFSLAGLFGILRNNSQLISKGTGLQSDFGLIYYPDALKLLWSFTQLHFTNDVILRLGVYRVLERLSATSHRNKAILSGMNLLESLLTGSRTGTEAKVSDDERSVKQKLLKRLLDMGATPKVGRSLFRKAVKDDETLDLDTLDILRSGMKSKWPNHFSMESKAALRFEEPKVKGLPAMGFTFMTWLWFEKLPQSDPQPVFTFRIASHALFGLSVRADGRLQLRGTAQRDIFVSAKGRVQKSRWTHVTLVHYPHRISNPTIRIFVDGVLADTINWAYPKLEPTLGVGAYVLGDDSESANSRWCVTSSYFISQPLGDDLPRLVHHLGPRYEAYFQSGEIVKFLTYEASTSLNIHISATSLDSATPSSSALLKTIKGSPAISESSIVFALHTANFCADANNEGQEDEYAMRPQDTQTHRELRAVGDVRVIKAHTLDEAMWRVGGASAALRLIQLATTPHEVSRALGILTEGLRNSWQNSEDMERLRGYDVLGDILRSKSELVNVTCYEILFEFLGMNFRTLDHSTIVNILAYRAVGLDFELWSRTKPDIQRLHMEHFGTLLNVSRHKRFNVKQGFAKLAVVRKLLFVLQTNWYRDEMTSLIVEALRITAEADFSVDGAIKPIVSFLAANLHEGAVAISSPGSVKSVIDRSHTRERAELVLEALVSILRNQSAYNKFMSALPVTRVYLLLLGDRPSPVVAKNILLLIAISINVSTSFIRKFELVSGWSMVKMVLPYGWDVKVHPAAFDVLLGRVGSHSKSSPPTVVCPQILPAILASLQRGLSRIANSTAPSRRLPTGIESGESWEPIVEVLVEELINLQSSSPTFRQIFRSQQTTQQFIDAFSSFVKTLSSASEISHGTIRLLEKLSHFGLSLALDNSVVSTQKREILDLLQSSQNLFQSGAGEPADIDPNVIAGGRRAFGSRMLSSRLSLQVGERVLLKSLSRLSDWRKMVIDSEKKRVRKTVLDLREHRRQVSRLHQWILVLDCERSLWAQPESLKFWRLDETEGPYRVRKKLESGDAKLSIPHLGDFSGSRFIDAADVDPKSVSRVDVPPWAESYEMSVTDVDADLAEDIEDDKHRRVRHELEPGDVIEAVCTIARITGVDSSLGLLILGRTHLYMLDGLVENDDGEVIDAKDAPKKLFLIPGSILELNGTQRAQRWSYHQIVGFSDRTFLFRDVGLEFYFRNNRSLLVVFANKQQRLDMTQRLSLSVTSRATGDSLTPAGNILKTPLLGKMSAKVLGGLRADELATAQRRWQAREISNFTYLSIINQISGRTPADATQYPVFPWVLQDYSSETLDLTSPSVYRDLNKPMGALTEARAVDAFQRYQNLESVGEKPFHYGTHFSSSMIVCHFLIRLSPFTHMFKTLQGGDWDLADRLFSDMARAYDSAARDIRGDVRELIPEFFTCPEFLENSANVDFGVQQTGERVHDVKLPPWAKQDPLLFIEMNRRALESDYVSENLPAWIDLIWGCKQRDPDSLNVFHPLSYEGSIDLDAITDDLEREATVGIIHNFGQTPRKLFSQPHPLRYMHGLATLPLGQLHGIAEDYHMLQQNARPLRDLGPNTPVADLVIDLIGEKIVPCAPGTLCAPSRPYERVEWGPTRLGVNADGEIRVMVDRKVVQVLESLCCTCAAFADADNLVTGSADHIVRLWQVSHSPTFSMTLLHTLRAHTGPVTCVTASKAWALVVSGSKDGSAVLWDLNRGIYVRSIWQEKGGVGGGVECVAINESTGYIAICSRTSLALHTVNARPIVVLSLLPRPTPSLSPPTITITSDVLVSPSGFHDLTTSQENHEQRTANSTSLPSSNSLQLDLSPTPSESIIPSKLASTPPRTQTPANPITSLAFLERDYAPVPVLAAGSEDGRISLLTWEHSGEGWAFKTLRELKVSGGRRVRVSALKFVGEILYHGEDTGKVYSWDLPD</sequence>
<dbReference type="PROSITE" id="PS50082">
    <property type="entry name" value="WD_REPEATS_2"/>
    <property type="match status" value="1"/>
</dbReference>
<dbReference type="OrthoDB" id="26681at2759"/>
<dbReference type="Pfam" id="PF23295">
    <property type="entry name" value="Arm_4"/>
    <property type="match status" value="1"/>
</dbReference>
<feature type="compositionally biased region" description="Polar residues" evidence="4">
    <location>
        <begin position="1974"/>
        <end position="1992"/>
    </location>
</feature>
<dbReference type="Proteomes" id="UP000076761">
    <property type="component" value="Unassembled WGS sequence"/>
</dbReference>
<evidence type="ECO:0000256" key="1">
    <source>
        <dbReference type="ARBA" id="ARBA00022574"/>
    </source>
</evidence>
<protein>
    <submittedName>
        <fullName evidence="7">Beach-domain-containing protein</fullName>
    </submittedName>
</protein>
<dbReference type="Pfam" id="PF14844">
    <property type="entry name" value="PH_BEACH"/>
    <property type="match status" value="1"/>
</dbReference>
<dbReference type="InterPro" id="IPR023362">
    <property type="entry name" value="PH-BEACH_dom"/>
</dbReference>
<keyword evidence="8" id="KW-1185">Reference proteome</keyword>
<evidence type="ECO:0000256" key="2">
    <source>
        <dbReference type="ARBA" id="ARBA00022737"/>
    </source>
</evidence>
<dbReference type="SUPFAM" id="SSF49899">
    <property type="entry name" value="Concanavalin A-like lectins/glucanases"/>
    <property type="match status" value="1"/>
</dbReference>
<dbReference type="PANTHER" id="PTHR46108:SF4">
    <property type="entry name" value="BLUE CHEESE"/>
    <property type="match status" value="1"/>
</dbReference>
<evidence type="ECO:0000313" key="7">
    <source>
        <dbReference type="EMBL" id="KZT25814.1"/>
    </source>
</evidence>
<feature type="repeat" description="WD" evidence="3">
    <location>
        <begin position="1846"/>
        <end position="1887"/>
    </location>
</feature>
<dbReference type="SMART" id="SM01026">
    <property type="entry name" value="Beach"/>
    <property type="match status" value="1"/>
</dbReference>
<dbReference type="Gene3D" id="2.60.120.200">
    <property type="match status" value="1"/>
</dbReference>
<gene>
    <name evidence="7" type="ORF">NEOLEDRAFT_1132785</name>
</gene>
<dbReference type="SUPFAM" id="SSF81837">
    <property type="entry name" value="BEACH domain"/>
    <property type="match status" value="1"/>
</dbReference>
<dbReference type="STRING" id="1314782.A0A165SX82"/>
<dbReference type="PANTHER" id="PTHR46108">
    <property type="entry name" value="BLUE CHEESE"/>
    <property type="match status" value="1"/>
</dbReference>
<name>A0A165SX82_9AGAM</name>
<dbReference type="Gene3D" id="2.30.29.30">
    <property type="entry name" value="Pleckstrin-homology domain (PH domain)/Phosphotyrosine-binding domain (PTB)"/>
    <property type="match status" value="1"/>
</dbReference>
<evidence type="ECO:0000259" key="6">
    <source>
        <dbReference type="PROSITE" id="PS51783"/>
    </source>
</evidence>
<dbReference type="InterPro" id="IPR001680">
    <property type="entry name" value="WD40_rpt"/>
</dbReference>
<dbReference type="PROSITE" id="PS50197">
    <property type="entry name" value="BEACH"/>
    <property type="match status" value="1"/>
</dbReference>
<dbReference type="EMBL" id="KV425569">
    <property type="protein sequence ID" value="KZT25814.1"/>
    <property type="molecule type" value="Genomic_DNA"/>
</dbReference>
<dbReference type="Pfam" id="PF00400">
    <property type="entry name" value="WD40"/>
    <property type="match status" value="2"/>
</dbReference>
<proteinExistence type="predicted"/>
<dbReference type="PROSITE" id="PS51783">
    <property type="entry name" value="PH_BEACH"/>
    <property type="match status" value="1"/>
</dbReference>
<dbReference type="PROSITE" id="PS50294">
    <property type="entry name" value="WD_REPEATS_REGION"/>
    <property type="match status" value="1"/>
</dbReference>
<feature type="domain" description="BEACH" evidence="5">
    <location>
        <begin position="1418"/>
        <end position="1706"/>
    </location>
</feature>
<dbReference type="SUPFAM" id="SSF50978">
    <property type="entry name" value="WD40 repeat-like"/>
    <property type="match status" value="1"/>
</dbReference>
<evidence type="ECO:0000313" key="8">
    <source>
        <dbReference type="Proteomes" id="UP000076761"/>
    </source>
</evidence>
<dbReference type="CDD" id="cd06071">
    <property type="entry name" value="Beach"/>
    <property type="match status" value="1"/>
</dbReference>
<dbReference type="InterPro" id="IPR000409">
    <property type="entry name" value="BEACH_dom"/>
</dbReference>
<evidence type="ECO:0000259" key="5">
    <source>
        <dbReference type="PROSITE" id="PS50197"/>
    </source>
</evidence>
<dbReference type="InterPro" id="IPR019775">
    <property type="entry name" value="WD40_repeat_CS"/>
</dbReference>
<evidence type="ECO:0000256" key="4">
    <source>
        <dbReference type="SAM" id="MobiDB-lite"/>
    </source>
</evidence>
<dbReference type="SUPFAM" id="SSF50729">
    <property type="entry name" value="PH domain-like"/>
    <property type="match status" value="1"/>
</dbReference>
<dbReference type="PROSITE" id="PS00678">
    <property type="entry name" value="WD_REPEATS_1"/>
    <property type="match status" value="1"/>
</dbReference>
<dbReference type="FunCoup" id="A0A165SX82">
    <property type="interactions" value="65"/>
</dbReference>
<reference evidence="7 8" key="1">
    <citation type="journal article" date="2016" name="Mol. Biol. Evol.">
        <title>Comparative Genomics of Early-Diverging Mushroom-Forming Fungi Provides Insights into the Origins of Lignocellulose Decay Capabilities.</title>
        <authorList>
            <person name="Nagy L.G."/>
            <person name="Riley R."/>
            <person name="Tritt A."/>
            <person name="Adam C."/>
            <person name="Daum C."/>
            <person name="Floudas D."/>
            <person name="Sun H."/>
            <person name="Yadav J.S."/>
            <person name="Pangilinan J."/>
            <person name="Larsson K.H."/>
            <person name="Matsuura K."/>
            <person name="Barry K."/>
            <person name="Labutti K."/>
            <person name="Kuo R."/>
            <person name="Ohm R.A."/>
            <person name="Bhattacharya S.S."/>
            <person name="Shirouzu T."/>
            <person name="Yoshinaga Y."/>
            <person name="Martin F.M."/>
            <person name="Grigoriev I.V."/>
            <person name="Hibbett D.S."/>
        </authorList>
    </citation>
    <scope>NUCLEOTIDE SEQUENCE [LARGE SCALE GENOMIC DNA]</scope>
    <source>
        <strain evidence="7 8">HHB14362 ss-1</strain>
    </source>
</reference>
<keyword evidence="1 3" id="KW-0853">WD repeat</keyword>
<dbReference type="InterPro" id="IPR056252">
    <property type="entry name" value="Alfy-like_Arm-like"/>
</dbReference>
<dbReference type="Pfam" id="PF02138">
    <property type="entry name" value="Beach"/>
    <property type="match status" value="1"/>
</dbReference>
<dbReference type="Pfam" id="PF13385">
    <property type="entry name" value="Laminin_G_3"/>
    <property type="match status" value="1"/>
</dbReference>
<dbReference type="InterPro" id="IPR015943">
    <property type="entry name" value="WD40/YVTN_repeat-like_dom_sf"/>
</dbReference>
<feature type="region of interest" description="Disordered" evidence="4">
    <location>
        <begin position="1960"/>
        <end position="1992"/>
    </location>
</feature>
<keyword evidence="2" id="KW-0677">Repeat</keyword>
<evidence type="ECO:0000256" key="3">
    <source>
        <dbReference type="PROSITE-ProRule" id="PRU00221"/>
    </source>
</evidence>
<dbReference type="InParanoid" id="A0A165SX82"/>